<dbReference type="EMBL" id="CAUWAG010000003">
    <property type="protein sequence ID" value="CAJ2500554.1"/>
    <property type="molecule type" value="Genomic_DNA"/>
</dbReference>
<dbReference type="PANTHER" id="PTHR35394">
    <property type="entry name" value="DUF3176 DOMAIN-CONTAINING PROTEIN"/>
    <property type="match status" value="1"/>
</dbReference>
<dbReference type="AlphaFoldDB" id="A0AAI8V901"/>
<organism evidence="3 4">
    <name type="scientific">Anthostomella pinea</name>
    <dbReference type="NCBI Taxonomy" id="933095"/>
    <lineage>
        <taxon>Eukaryota</taxon>
        <taxon>Fungi</taxon>
        <taxon>Dikarya</taxon>
        <taxon>Ascomycota</taxon>
        <taxon>Pezizomycotina</taxon>
        <taxon>Sordariomycetes</taxon>
        <taxon>Xylariomycetidae</taxon>
        <taxon>Xylariales</taxon>
        <taxon>Xylariaceae</taxon>
        <taxon>Anthostomella</taxon>
    </lineage>
</organism>
<feature type="transmembrane region" description="Helical" evidence="2">
    <location>
        <begin position="459"/>
        <end position="481"/>
    </location>
</feature>
<proteinExistence type="predicted"/>
<feature type="region of interest" description="Disordered" evidence="1">
    <location>
        <begin position="1"/>
        <end position="21"/>
    </location>
</feature>
<keyword evidence="2" id="KW-0472">Membrane</keyword>
<accession>A0AAI8V901</accession>
<evidence type="ECO:0000256" key="1">
    <source>
        <dbReference type="SAM" id="MobiDB-lite"/>
    </source>
</evidence>
<dbReference type="Proteomes" id="UP001295740">
    <property type="component" value="Unassembled WGS sequence"/>
</dbReference>
<protein>
    <submittedName>
        <fullName evidence="3">Uu.00g034070.m01.CDS01</fullName>
    </submittedName>
</protein>
<gene>
    <name evidence="3" type="ORF">KHLLAP_LOCUS1022</name>
</gene>
<dbReference type="PANTHER" id="PTHR35394:SF5">
    <property type="entry name" value="DUF3176 DOMAIN-CONTAINING PROTEIN"/>
    <property type="match status" value="1"/>
</dbReference>
<reference evidence="3" key="1">
    <citation type="submission" date="2023-10" db="EMBL/GenBank/DDBJ databases">
        <authorList>
            <person name="Hackl T."/>
        </authorList>
    </citation>
    <scope>NUCLEOTIDE SEQUENCE</scope>
</reference>
<evidence type="ECO:0000313" key="4">
    <source>
        <dbReference type="Proteomes" id="UP001295740"/>
    </source>
</evidence>
<evidence type="ECO:0000313" key="3">
    <source>
        <dbReference type="EMBL" id="CAJ2500554.1"/>
    </source>
</evidence>
<evidence type="ECO:0000256" key="2">
    <source>
        <dbReference type="SAM" id="Phobius"/>
    </source>
</evidence>
<keyword evidence="4" id="KW-1185">Reference proteome</keyword>
<keyword evidence="2" id="KW-0812">Transmembrane</keyword>
<dbReference type="Pfam" id="PF11374">
    <property type="entry name" value="DUF3176"/>
    <property type="match status" value="1"/>
</dbReference>
<name>A0AAI8V901_9PEZI</name>
<comment type="caution">
    <text evidence="3">The sequence shown here is derived from an EMBL/GenBank/DDBJ whole genome shotgun (WGS) entry which is preliminary data.</text>
</comment>
<keyword evidence="2" id="KW-1133">Transmembrane helix</keyword>
<sequence>MAHDRDVEADAESSSTDHSIPSAGELRRAGLLALLYLFDGKLEPDWNSDLQFSTVIVAMMTVFRLSLGGIIETCISQDAWIWVSAFRKGRTEARLEDFKMFDEASRGLWGALVLIWRMKARHLACIGAAITILIQASETFSSQMVQFNEYPTVYVDRVSMNALAAPPPPRAEAWHNIVPQGFGGDMSLGLSTKAAIYDGVIAGTLSDLPVSCATANCTWPIYPSLAVCGNCTESLHRTSCDVETGCNYTMPSGTSIFNPVGIPYEYHFTVAPSNGSAGYFDQSSRAFFSIFDLMSVTTTSKETRVEAYECALWVCLQSYNTTVTNGIKTSSVIAKWSKAEFVPESSAHFDEYVFQDIPPELNADNYTRYSVPSDSLEALRDFMNAIMWGNASEVAGVVDYSSDWVQAMQNATSDLPDWMNRLTLSLTNNVRLSGTFDTTKALYYSGTAYIMASHVDVNWYWVLYPMTLMVFGILCLVITVWRTAHDQVCAWKGDSLPMLFCRVSKGIHAQVRDGMDVPEGLNDRLGRTEVELIRKEDGQWFFREPRNH</sequence>
<dbReference type="InterPro" id="IPR021514">
    <property type="entry name" value="DUF3176"/>
</dbReference>